<reference evidence="8 9" key="1">
    <citation type="submission" date="2019-08" db="EMBL/GenBank/DDBJ databases">
        <authorList>
            <person name="Shi S."/>
        </authorList>
    </citation>
    <scope>NUCLEOTIDE SEQUENCE [LARGE SCALE GENOMIC DNA]</scope>
    <source>
        <strain evidence="8 9">GY10130</strain>
    </source>
</reference>
<evidence type="ECO:0000313" key="9">
    <source>
        <dbReference type="Proteomes" id="UP000321926"/>
    </source>
</evidence>
<evidence type="ECO:0000256" key="4">
    <source>
        <dbReference type="ARBA" id="ARBA00022692"/>
    </source>
</evidence>
<evidence type="ECO:0000256" key="1">
    <source>
        <dbReference type="ARBA" id="ARBA00004651"/>
    </source>
</evidence>
<dbReference type="Gene3D" id="1.10.287.3510">
    <property type="match status" value="1"/>
</dbReference>
<feature type="transmembrane region" description="Helical" evidence="7">
    <location>
        <begin position="28"/>
        <end position="46"/>
    </location>
</feature>
<protein>
    <submittedName>
        <fullName evidence="8">Na+/H+ antiporter subunit C</fullName>
    </submittedName>
</protein>
<evidence type="ECO:0000256" key="6">
    <source>
        <dbReference type="ARBA" id="ARBA00023136"/>
    </source>
</evidence>
<dbReference type="InterPro" id="IPR039428">
    <property type="entry name" value="NUOK/Mnh_C1-like"/>
</dbReference>
<sequence length="133" mass="14771">MEILLPILVGILFASGLYLILHRHFFKLILGIIIFGLATNLFLFVIGRLTRGNTAIIDDDVTIASEPFADPVPQALLLTAIVIGFGIQAFAIVLIKRVYQAFGTNDLDDLDKTDKIHEELLSEGNTQKYDQQD</sequence>
<keyword evidence="3" id="KW-1003">Cell membrane</keyword>
<dbReference type="Proteomes" id="UP000321926">
    <property type="component" value="Unassembled WGS sequence"/>
</dbReference>
<evidence type="ECO:0000256" key="5">
    <source>
        <dbReference type="ARBA" id="ARBA00022989"/>
    </source>
</evidence>
<keyword evidence="4 7" id="KW-0812">Transmembrane</keyword>
<keyword evidence="6 7" id="KW-0472">Membrane</keyword>
<gene>
    <name evidence="8" type="ORF">FVR03_03090</name>
</gene>
<evidence type="ECO:0000256" key="3">
    <source>
        <dbReference type="ARBA" id="ARBA00022475"/>
    </source>
</evidence>
<dbReference type="OrthoDB" id="9799219at2"/>
<comment type="subcellular location">
    <subcellularLocation>
        <location evidence="1">Cell membrane</location>
        <topology evidence="1">Multi-pass membrane protein</topology>
    </subcellularLocation>
</comment>
<name>A0A5C8KF32_9BACT</name>
<dbReference type="NCBIfam" id="NF009302">
    <property type="entry name" value="PRK12659.1"/>
    <property type="match status" value="1"/>
</dbReference>
<evidence type="ECO:0000256" key="7">
    <source>
        <dbReference type="SAM" id="Phobius"/>
    </source>
</evidence>
<proteinExistence type="inferred from homology"/>
<dbReference type="Pfam" id="PF00420">
    <property type="entry name" value="Oxidored_q2"/>
    <property type="match status" value="1"/>
</dbReference>
<evidence type="ECO:0000313" key="8">
    <source>
        <dbReference type="EMBL" id="TXK51934.1"/>
    </source>
</evidence>
<dbReference type="InterPro" id="IPR050601">
    <property type="entry name" value="CPA3_antiporter_subunitC"/>
</dbReference>
<dbReference type="PANTHER" id="PTHR34583">
    <property type="entry name" value="ANTIPORTER SUBUNIT MNHC2-RELATED"/>
    <property type="match status" value="1"/>
</dbReference>
<organism evidence="8 9">
    <name type="scientific">Pontibacter qinzhouensis</name>
    <dbReference type="NCBI Taxonomy" id="2603253"/>
    <lineage>
        <taxon>Bacteria</taxon>
        <taxon>Pseudomonadati</taxon>
        <taxon>Bacteroidota</taxon>
        <taxon>Cytophagia</taxon>
        <taxon>Cytophagales</taxon>
        <taxon>Hymenobacteraceae</taxon>
        <taxon>Pontibacter</taxon>
    </lineage>
</organism>
<evidence type="ECO:0000256" key="2">
    <source>
        <dbReference type="ARBA" id="ARBA00010388"/>
    </source>
</evidence>
<dbReference type="NCBIfam" id="NF006573">
    <property type="entry name" value="PRK09094.1"/>
    <property type="match status" value="1"/>
</dbReference>
<comment type="similarity">
    <text evidence="2">Belongs to the CPA3 antiporters (TC 2.A.63) subunit C family.</text>
</comment>
<dbReference type="GO" id="GO:0005886">
    <property type="term" value="C:plasma membrane"/>
    <property type="evidence" value="ECO:0007669"/>
    <property type="project" value="UniProtKB-SubCell"/>
</dbReference>
<dbReference type="EMBL" id="VRTY01000007">
    <property type="protein sequence ID" value="TXK51934.1"/>
    <property type="molecule type" value="Genomic_DNA"/>
</dbReference>
<keyword evidence="5 7" id="KW-1133">Transmembrane helix</keyword>
<accession>A0A5C8KF32</accession>
<dbReference type="RefSeq" id="WP_147920302.1">
    <property type="nucleotide sequence ID" value="NZ_VRTY01000007.1"/>
</dbReference>
<dbReference type="AlphaFoldDB" id="A0A5C8KF32"/>
<feature type="transmembrane region" description="Helical" evidence="7">
    <location>
        <begin position="75"/>
        <end position="95"/>
    </location>
</feature>
<comment type="caution">
    <text evidence="8">The sequence shown here is derived from an EMBL/GenBank/DDBJ whole genome shotgun (WGS) entry which is preliminary data.</text>
</comment>
<keyword evidence="9" id="KW-1185">Reference proteome</keyword>
<dbReference type="PANTHER" id="PTHR34583:SF2">
    <property type="entry name" value="ANTIPORTER SUBUNIT MNHC2-RELATED"/>
    <property type="match status" value="1"/>
</dbReference>
<feature type="transmembrane region" description="Helical" evidence="7">
    <location>
        <begin position="6"/>
        <end position="21"/>
    </location>
</feature>